<evidence type="ECO:0000256" key="3">
    <source>
        <dbReference type="ARBA" id="ARBA00022692"/>
    </source>
</evidence>
<comment type="caution">
    <text evidence="7">The sequence shown here is derived from an EMBL/GenBank/DDBJ whole genome shotgun (WGS) entry which is preliminary data.</text>
</comment>
<dbReference type="RefSeq" id="WP_109271170.1">
    <property type="nucleotide sequence ID" value="NZ_QFFF01000001.1"/>
</dbReference>
<accession>A0A2U2J3Z1</accession>
<dbReference type="Proteomes" id="UP000245916">
    <property type="component" value="Unassembled WGS sequence"/>
</dbReference>
<evidence type="ECO:0000256" key="5">
    <source>
        <dbReference type="ARBA" id="ARBA00023136"/>
    </source>
</evidence>
<dbReference type="EMBL" id="QFFF01000001">
    <property type="protein sequence ID" value="PWG03032.1"/>
    <property type="molecule type" value="Genomic_DNA"/>
</dbReference>
<evidence type="ECO:0000256" key="1">
    <source>
        <dbReference type="ARBA" id="ARBA00004651"/>
    </source>
</evidence>
<keyword evidence="8" id="KW-1185">Reference proteome</keyword>
<evidence type="ECO:0000313" key="7">
    <source>
        <dbReference type="EMBL" id="PWG03032.1"/>
    </source>
</evidence>
<keyword evidence="5 6" id="KW-0472">Membrane</keyword>
<dbReference type="GO" id="GO:0005886">
    <property type="term" value="C:plasma membrane"/>
    <property type="evidence" value="ECO:0007669"/>
    <property type="project" value="UniProtKB-SubCell"/>
</dbReference>
<feature type="transmembrane region" description="Helical" evidence="6">
    <location>
        <begin position="114"/>
        <end position="131"/>
    </location>
</feature>
<keyword evidence="3 6" id="KW-0812">Transmembrane</keyword>
<evidence type="ECO:0000256" key="6">
    <source>
        <dbReference type="SAM" id="Phobius"/>
    </source>
</evidence>
<dbReference type="Pfam" id="PF02588">
    <property type="entry name" value="YitT_membrane"/>
    <property type="match status" value="1"/>
</dbReference>
<feature type="transmembrane region" description="Helical" evidence="6">
    <location>
        <begin position="50"/>
        <end position="73"/>
    </location>
</feature>
<feature type="transmembrane region" description="Helical" evidence="6">
    <location>
        <begin position="20"/>
        <end position="43"/>
    </location>
</feature>
<evidence type="ECO:0000256" key="2">
    <source>
        <dbReference type="ARBA" id="ARBA00022475"/>
    </source>
</evidence>
<reference evidence="7 8" key="1">
    <citation type="submission" date="2018-05" db="EMBL/GenBank/DDBJ databases">
        <title>Genome of Sphingosinicella humi QZX222.</title>
        <authorList>
            <person name="Qiao Z."/>
            <person name="Wang G."/>
        </authorList>
    </citation>
    <scope>NUCLEOTIDE SEQUENCE [LARGE SCALE GENOMIC DNA]</scope>
    <source>
        <strain evidence="7 8">QZX222</strain>
    </source>
</reference>
<proteinExistence type="predicted"/>
<dbReference type="InterPro" id="IPR003740">
    <property type="entry name" value="YitT"/>
</dbReference>
<sequence>MTVEQSVQTASLRHTLFEDIYAVLTGCILAVLGLLMLQAAGLVTGGMAGLALLLSYLLPMSVGVLFALLNIPFLGLGGRSMGKAFVVKAVAANLLIMVLAIAAPLGFRIGEVNGLFAALVGGTMIGVGLLLLARHQVGIGGLGILALVLHKAFGWNAGRTMMIGDALILCASAPVLHMGTQQFAYSVVSAVAAAGVLIVFHKPGRYTGH</sequence>
<dbReference type="InterPro" id="IPR051461">
    <property type="entry name" value="UPF0750_membrane"/>
</dbReference>
<keyword evidence="2" id="KW-1003">Cell membrane</keyword>
<dbReference type="PANTHER" id="PTHR33545:SF5">
    <property type="entry name" value="UPF0750 MEMBRANE PROTEIN YITT"/>
    <property type="match status" value="1"/>
</dbReference>
<feature type="transmembrane region" description="Helical" evidence="6">
    <location>
        <begin position="183"/>
        <end position="200"/>
    </location>
</feature>
<organism evidence="7 8">
    <name type="scientific">Allosphingosinicella humi</name>
    <dbReference type="NCBI Taxonomy" id="2068657"/>
    <lineage>
        <taxon>Bacteria</taxon>
        <taxon>Pseudomonadati</taxon>
        <taxon>Pseudomonadota</taxon>
        <taxon>Alphaproteobacteria</taxon>
        <taxon>Sphingomonadales</taxon>
        <taxon>Sphingomonadaceae</taxon>
        <taxon>Allosphingosinicella</taxon>
    </lineage>
</organism>
<protein>
    <recommendedName>
        <fullName evidence="9">YitT family protein</fullName>
    </recommendedName>
</protein>
<dbReference type="OrthoDB" id="3296441at2"/>
<dbReference type="AlphaFoldDB" id="A0A2U2J3Z1"/>
<comment type="subcellular location">
    <subcellularLocation>
        <location evidence="1">Cell membrane</location>
        <topology evidence="1">Multi-pass membrane protein</topology>
    </subcellularLocation>
</comment>
<feature type="transmembrane region" description="Helical" evidence="6">
    <location>
        <begin position="137"/>
        <end position="153"/>
    </location>
</feature>
<gene>
    <name evidence="7" type="ORF">DF286_09250</name>
</gene>
<evidence type="ECO:0008006" key="9">
    <source>
        <dbReference type="Google" id="ProtNLM"/>
    </source>
</evidence>
<feature type="transmembrane region" description="Helical" evidence="6">
    <location>
        <begin position="85"/>
        <end position="107"/>
    </location>
</feature>
<name>A0A2U2J3Z1_9SPHN</name>
<evidence type="ECO:0000313" key="8">
    <source>
        <dbReference type="Proteomes" id="UP000245916"/>
    </source>
</evidence>
<evidence type="ECO:0000256" key="4">
    <source>
        <dbReference type="ARBA" id="ARBA00022989"/>
    </source>
</evidence>
<dbReference type="PANTHER" id="PTHR33545">
    <property type="entry name" value="UPF0750 MEMBRANE PROTEIN YITT-RELATED"/>
    <property type="match status" value="1"/>
</dbReference>
<keyword evidence="4 6" id="KW-1133">Transmembrane helix</keyword>